<evidence type="ECO:0000313" key="2">
    <source>
        <dbReference type="EMBL" id="GFE82494.1"/>
    </source>
</evidence>
<keyword evidence="1" id="KW-1133">Transmembrane helix</keyword>
<dbReference type="Proteomes" id="UP000445000">
    <property type="component" value="Unassembled WGS sequence"/>
</dbReference>
<sequence length="48" mass="5152">MKQPVESFLVWAQSLGRSGAWFVVTVGVLAVCGLALWVVHTALTLGRP</sequence>
<proteinExistence type="predicted"/>
<evidence type="ECO:0000256" key="1">
    <source>
        <dbReference type="SAM" id="Phobius"/>
    </source>
</evidence>
<dbReference type="RefSeq" id="WP_161814137.1">
    <property type="nucleotide sequence ID" value="NZ_BLJN01000004.1"/>
</dbReference>
<keyword evidence="1" id="KW-0472">Membrane</keyword>
<name>A0A829YGX3_9GAMM</name>
<feature type="transmembrane region" description="Helical" evidence="1">
    <location>
        <begin position="20"/>
        <end position="39"/>
    </location>
</feature>
<protein>
    <submittedName>
        <fullName evidence="2">Uncharacterized protein</fullName>
    </submittedName>
</protein>
<comment type="caution">
    <text evidence="2">The sequence shown here is derived from an EMBL/GenBank/DDBJ whole genome shotgun (WGS) entry which is preliminary data.</text>
</comment>
<keyword evidence="1" id="KW-0812">Transmembrane</keyword>
<evidence type="ECO:0000313" key="3">
    <source>
        <dbReference type="Proteomes" id="UP000445000"/>
    </source>
</evidence>
<reference evidence="3" key="1">
    <citation type="submission" date="2020-01" db="EMBL/GenBank/DDBJ databases">
        <title>'Steroidobacter agaridevorans' sp. nov., agar-degrading bacteria isolated from rhizosphere soils.</title>
        <authorList>
            <person name="Ikenaga M."/>
            <person name="Kataoka M."/>
            <person name="Murouchi A."/>
            <person name="Katsuragi S."/>
            <person name="Sakai M."/>
        </authorList>
    </citation>
    <scope>NUCLEOTIDE SEQUENCE [LARGE SCALE GENOMIC DNA]</scope>
    <source>
        <strain evidence="3">YU21-B</strain>
    </source>
</reference>
<keyword evidence="3" id="KW-1185">Reference proteome</keyword>
<accession>A0A829YGX3</accession>
<dbReference type="EMBL" id="BLJN01000004">
    <property type="protein sequence ID" value="GFE82494.1"/>
    <property type="molecule type" value="Genomic_DNA"/>
</dbReference>
<gene>
    <name evidence="2" type="ORF">GCM10011487_44940</name>
</gene>
<dbReference type="AlphaFoldDB" id="A0A829YGX3"/>
<organism evidence="2 3">
    <name type="scientific">Steroidobacter agaridevorans</name>
    <dbReference type="NCBI Taxonomy" id="2695856"/>
    <lineage>
        <taxon>Bacteria</taxon>
        <taxon>Pseudomonadati</taxon>
        <taxon>Pseudomonadota</taxon>
        <taxon>Gammaproteobacteria</taxon>
        <taxon>Steroidobacterales</taxon>
        <taxon>Steroidobacteraceae</taxon>
        <taxon>Steroidobacter</taxon>
    </lineage>
</organism>